<keyword evidence="8 9" id="KW-0472">Membrane</keyword>
<organism evidence="12 13">
    <name type="scientific">Sutterella seckii</name>
    <dbReference type="NCBI Taxonomy" id="1944635"/>
    <lineage>
        <taxon>Bacteria</taxon>
        <taxon>Pseudomonadati</taxon>
        <taxon>Pseudomonadota</taxon>
        <taxon>Betaproteobacteria</taxon>
        <taxon>Burkholderiales</taxon>
        <taxon>Sutterellaceae</taxon>
        <taxon>Sutterella</taxon>
    </lineage>
</organism>
<sequence length="202" mass="22640">MPNTRPSARAASRTSSAPAKSASSRKWLRELTQSAPPDRSPAGATPLKFSLWTLFGFLVLSLDQATKFWFERAFDPGDIHPVLPGFNLVLAHNYGAAFSFLAEMGGWQRWVLSAFALVVVFVVLRMLWRHNARFLFSLSLTLIGAGALGNLCDRMTSGYVIDFLDFYWRNWHWPAFNVADIAICMGAAGIVIDEFRHVNKEK</sequence>
<dbReference type="GO" id="GO:0006508">
    <property type="term" value="P:proteolysis"/>
    <property type="evidence" value="ECO:0007669"/>
    <property type="project" value="UniProtKB-KW"/>
</dbReference>
<proteinExistence type="inferred from homology"/>
<comment type="caution">
    <text evidence="12">The sequence shown here is derived from an EMBL/GenBank/DDBJ whole genome shotgun (WGS) entry which is preliminary data.</text>
</comment>
<feature type="transmembrane region" description="Helical" evidence="9">
    <location>
        <begin position="134"/>
        <end position="151"/>
    </location>
</feature>
<comment type="subcellular location">
    <subcellularLocation>
        <location evidence="9">Cell membrane</location>
        <topology evidence="9">Multi-pass membrane protein</topology>
    </subcellularLocation>
</comment>
<dbReference type="Proteomes" id="UP000430564">
    <property type="component" value="Unassembled WGS sequence"/>
</dbReference>
<keyword evidence="3 9" id="KW-0645">Protease</keyword>
<evidence type="ECO:0000313" key="13">
    <source>
        <dbReference type="Proteomes" id="UP000430564"/>
    </source>
</evidence>
<comment type="pathway">
    <text evidence="9">Protein modification; lipoprotein biosynthesis (signal peptide cleavage).</text>
</comment>
<evidence type="ECO:0000256" key="9">
    <source>
        <dbReference type="HAMAP-Rule" id="MF_00161"/>
    </source>
</evidence>
<name>A0A6I1EHD1_9BURK</name>
<keyword evidence="2 9" id="KW-1003">Cell membrane</keyword>
<comment type="caution">
    <text evidence="9">Lacks conserved residue(s) required for the propagation of feature annotation.</text>
</comment>
<evidence type="ECO:0000256" key="8">
    <source>
        <dbReference type="ARBA" id="ARBA00023136"/>
    </source>
</evidence>
<dbReference type="Pfam" id="PF01252">
    <property type="entry name" value="Peptidase_A8"/>
    <property type="match status" value="1"/>
</dbReference>
<keyword evidence="5 9" id="KW-0064">Aspartyl protease</keyword>
<dbReference type="PANTHER" id="PTHR33695">
    <property type="entry name" value="LIPOPROTEIN SIGNAL PEPTIDASE"/>
    <property type="match status" value="1"/>
</dbReference>
<feature type="transmembrane region" description="Helical" evidence="9">
    <location>
        <begin position="107"/>
        <end position="127"/>
    </location>
</feature>
<dbReference type="PRINTS" id="PR00781">
    <property type="entry name" value="LIPOSIGPTASE"/>
</dbReference>
<evidence type="ECO:0000256" key="5">
    <source>
        <dbReference type="ARBA" id="ARBA00022750"/>
    </source>
</evidence>
<evidence type="ECO:0000313" key="12">
    <source>
        <dbReference type="EMBL" id="KAB7655592.1"/>
    </source>
</evidence>
<dbReference type="GO" id="GO:0004190">
    <property type="term" value="F:aspartic-type endopeptidase activity"/>
    <property type="evidence" value="ECO:0007669"/>
    <property type="project" value="UniProtKB-UniRule"/>
</dbReference>
<keyword evidence="7 9" id="KW-1133">Transmembrane helix</keyword>
<evidence type="ECO:0000256" key="6">
    <source>
        <dbReference type="ARBA" id="ARBA00022801"/>
    </source>
</evidence>
<gene>
    <name evidence="9 12" type="primary">lspA</name>
    <name evidence="12" type="ORF">GBM95_09490</name>
</gene>
<dbReference type="PANTHER" id="PTHR33695:SF1">
    <property type="entry name" value="LIPOPROTEIN SIGNAL PEPTIDASE"/>
    <property type="match status" value="1"/>
</dbReference>
<accession>A0A6I1EHD1</accession>
<evidence type="ECO:0000256" key="7">
    <source>
        <dbReference type="ARBA" id="ARBA00022989"/>
    </source>
</evidence>
<evidence type="ECO:0000256" key="10">
    <source>
        <dbReference type="RuleBase" id="RU004181"/>
    </source>
</evidence>
<dbReference type="GO" id="GO:0005886">
    <property type="term" value="C:plasma membrane"/>
    <property type="evidence" value="ECO:0007669"/>
    <property type="project" value="UniProtKB-SubCell"/>
</dbReference>
<protein>
    <recommendedName>
        <fullName evidence="9">Lipoprotein signal peptidase</fullName>
        <ecNumber evidence="9">3.4.23.36</ecNumber>
    </recommendedName>
    <alternativeName>
        <fullName evidence="9">Prolipoprotein signal peptidase</fullName>
    </alternativeName>
    <alternativeName>
        <fullName evidence="9">Signal peptidase II</fullName>
        <shortName evidence="9">SPase II</shortName>
    </alternativeName>
</protein>
<evidence type="ECO:0000256" key="11">
    <source>
        <dbReference type="SAM" id="MobiDB-lite"/>
    </source>
</evidence>
<dbReference type="NCBIfam" id="TIGR00077">
    <property type="entry name" value="lspA"/>
    <property type="match status" value="1"/>
</dbReference>
<dbReference type="EC" id="3.4.23.36" evidence="9"/>
<dbReference type="OrthoDB" id="9810259at2"/>
<feature type="region of interest" description="Disordered" evidence="11">
    <location>
        <begin position="1"/>
        <end position="26"/>
    </location>
</feature>
<feature type="active site" evidence="9">
    <location>
        <position position="162"/>
    </location>
</feature>
<evidence type="ECO:0000256" key="4">
    <source>
        <dbReference type="ARBA" id="ARBA00022692"/>
    </source>
</evidence>
<feature type="compositionally biased region" description="Low complexity" evidence="11">
    <location>
        <begin position="1"/>
        <end position="25"/>
    </location>
</feature>
<comment type="catalytic activity">
    <reaction evidence="9">
        <text>Release of signal peptides from bacterial membrane prolipoproteins. Hydrolyzes -Xaa-Yaa-Zaa-|-(S,diacylglyceryl)Cys-, in which Xaa is hydrophobic (preferably Leu), and Yaa (Ala or Ser) and Zaa (Gly or Ala) have small, neutral side chains.</text>
        <dbReference type="EC" id="3.4.23.36"/>
    </reaction>
</comment>
<reference evidence="12 13" key="1">
    <citation type="submission" date="2019-10" db="EMBL/GenBank/DDBJ databases">
        <title>Genome diversity of Sutterella seckii.</title>
        <authorList>
            <person name="Chaplin A.V."/>
            <person name="Sokolova S.R."/>
            <person name="Mosin K.A."/>
            <person name="Ivanova E.L."/>
            <person name="Kochetkova T.O."/>
            <person name="Goltsov A.Y."/>
            <person name="Trofimov D.Y."/>
            <person name="Efimov B.A."/>
        </authorList>
    </citation>
    <scope>NUCLEOTIDE SEQUENCE [LARGE SCALE GENOMIC DNA]</scope>
    <source>
        <strain evidence="12 13">ASD393</strain>
    </source>
</reference>
<dbReference type="InterPro" id="IPR001872">
    <property type="entry name" value="Peptidase_A8"/>
</dbReference>
<dbReference type="HAMAP" id="MF_00161">
    <property type="entry name" value="LspA"/>
    <property type="match status" value="1"/>
</dbReference>
<evidence type="ECO:0000256" key="3">
    <source>
        <dbReference type="ARBA" id="ARBA00022670"/>
    </source>
</evidence>
<evidence type="ECO:0000256" key="2">
    <source>
        <dbReference type="ARBA" id="ARBA00022475"/>
    </source>
</evidence>
<dbReference type="AlphaFoldDB" id="A0A6I1EHD1"/>
<dbReference type="UniPathway" id="UPA00665"/>
<comment type="similarity">
    <text evidence="1 9 10">Belongs to the peptidase A8 family.</text>
</comment>
<feature type="transmembrane region" description="Helical" evidence="9">
    <location>
        <begin position="171"/>
        <end position="192"/>
    </location>
</feature>
<dbReference type="EMBL" id="WEHX01000083">
    <property type="protein sequence ID" value="KAB7655592.1"/>
    <property type="molecule type" value="Genomic_DNA"/>
</dbReference>
<comment type="function">
    <text evidence="9">This protein specifically catalyzes the removal of signal peptides from prolipoproteins.</text>
</comment>
<keyword evidence="4 9" id="KW-0812">Transmembrane</keyword>
<keyword evidence="6 9" id="KW-0378">Hydrolase</keyword>
<evidence type="ECO:0000256" key="1">
    <source>
        <dbReference type="ARBA" id="ARBA00006139"/>
    </source>
</evidence>
<feature type="active site" evidence="9">
    <location>
        <position position="180"/>
    </location>
</feature>